<evidence type="ECO:0000313" key="2">
    <source>
        <dbReference type="EMBL" id="KAF1812735.1"/>
    </source>
</evidence>
<evidence type="ECO:0000313" key="4">
    <source>
        <dbReference type="RefSeq" id="XP_033534366.1"/>
    </source>
</evidence>
<organism evidence="2">
    <name type="scientific">Eremomyces bilateralis CBS 781.70</name>
    <dbReference type="NCBI Taxonomy" id="1392243"/>
    <lineage>
        <taxon>Eukaryota</taxon>
        <taxon>Fungi</taxon>
        <taxon>Dikarya</taxon>
        <taxon>Ascomycota</taxon>
        <taxon>Pezizomycotina</taxon>
        <taxon>Dothideomycetes</taxon>
        <taxon>Dothideomycetes incertae sedis</taxon>
        <taxon>Eremomycetales</taxon>
        <taxon>Eremomycetaceae</taxon>
        <taxon>Eremomyces</taxon>
    </lineage>
</organism>
<dbReference type="EMBL" id="ML975156">
    <property type="protein sequence ID" value="KAF1812735.1"/>
    <property type="molecule type" value="Genomic_DNA"/>
</dbReference>
<feature type="region of interest" description="Disordered" evidence="1">
    <location>
        <begin position="83"/>
        <end position="102"/>
    </location>
</feature>
<evidence type="ECO:0000313" key="3">
    <source>
        <dbReference type="Proteomes" id="UP000504638"/>
    </source>
</evidence>
<dbReference type="GeneID" id="54418650"/>
<protein>
    <submittedName>
        <fullName evidence="2 4">Uncharacterized protein</fullName>
    </submittedName>
</protein>
<dbReference type="Proteomes" id="UP000504638">
    <property type="component" value="Unplaced"/>
</dbReference>
<proteinExistence type="predicted"/>
<feature type="region of interest" description="Disordered" evidence="1">
    <location>
        <begin position="123"/>
        <end position="153"/>
    </location>
</feature>
<feature type="compositionally biased region" description="Low complexity" evidence="1">
    <location>
        <begin position="210"/>
        <end position="219"/>
    </location>
</feature>
<feature type="compositionally biased region" description="Polar residues" evidence="1">
    <location>
        <begin position="125"/>
        <end position="153"/>
    </location>
</feature>
<evidence type="ECO:0000256" key="1">
    <source>
        <dbReference type="SAM" id="MobiDB-lite"/>
    </source>
</evidence>
<gene>
    <name evidence="2 4" type="ORF">P152DRAFT_448865</name>
</gene>
<feature type="compositionally biased region" description="Low complexity" evidence="1">
    <location>
        <begin position="236"/>
        <end position="257"/>
    </location>
</feature>
<dbReference type="RefSeq" id="XP_033534366.1">
    <property type="nucleotide sequence ID" value="XM_033678080.1"/>
</dbReference>
<keyword evidence="3" id="KW-1185">Reference proteome</keyword>
<accession>A0A6G1G3R2</accession>
<name>A0A6G1G3R2_9PEZI</name>
<sequence>MCLADLHLSTLPCKHRYYRLLRPCTPGHNLLNCPMKLALSGWESRSASCPFCISVDPSGNSCAVDYTTYRLITETSLGLTTRVSRSSSLADTRRATRSASLSNAMKRSDSYVDALTCGGAPPPSFYSNHTPSPPLSSGTFSTPRYSPSGSVSSLTFTTPTIPAGAPYPPHPANYCPIATSTSIRNQAALARIDTYFSPNRGILSGGGSPGSASRPDSSATVTPGDNLEMLAHRRGSYATSASGASAGSPASSATSAGQGAGEEDRGSEAGEASGPAISAKGGWSRRDSVVGLGLPASLGEKHKEKGYGYGGRKRSLKEAVRKGRKLSIGLFK</sequence>
<dbReference type="AlphaFoldDB" id="A0A6G1G3R2"/>
<dbReference type="OrthoDB" id="3942453at2759"/>
<reference evidence="4" key="3">
    <citation type="submission" date="2025-04" db="UniProtKB">
        <authorList>
            <consortium name="RefSeq"/>
        </authorList>
    </citation>
    <scope>IDENTIFICATION</scope>
    <source>
        <strain evidence="4">CBS 781.70</strain>
    </source>
</reference>
<reference evidence="2 4" key="1">
    <citation type="submission" date="2020-01" db="EMBL/GenBank/DDBJ databases">
        <authorList>
            <consortium name="DOE Joint Genome Institute"/>
            <person name="Haridas S."/>
            <person name="Albert R."/>
            <person name="Binder M."/>
            <person name="Bloem J."/>
            <person name="Labutti K."/>
            <person name="Salamov A."/>
            <person name="Andreopoulos B."/>
            <person name="Baker S.E."/>
            <person name="Barry K."/>
            <person name="Bills G."/>
            <person name="Bluhm B.H."/>
            <person name="Cannon C."/>
            <person name="Castanera R."/>
            <person name="Culley D.E."/>
            <person name="Daum C."/>
            <person name="Ezra D."/>
            <person name="Gonzalez J.B."/>
            <person name="Henrissat B."/>
            <person name="Kuo A."/>
            <person name="Liang C."/>
            <person name="Lipzen A."/>
            <person name="Lutzoni F."/>
            <person name="Magnuson J."/>
            <person name="Mondo S."/>
            <person name="Nolan M."/>
            <person name="Ohm R."/>
            <person name="Pangilinan J."/>
            <person name="Park H.-J."/>
            <person name="Ramirez L."/>
            <person name="Alfaro M."/>
            <person name="Sun H."/>
            <person name="Tritt A."/>
            <person name="Yoshinaga Y."/>
            <person name="Zwiers L.-H."/>
            <person name="Turgeon B.G."/>
            <person name="Goodwin S.B."/>
            <person name="Spatafora J.W."/>
            <person name="Crous P.W."/>
            <person name="Grigoriev I.V."/>
        </authorList>
    </citation>
    <scope>NUCLEOTIDE SEQUENCE</scope>
    <source>
        <strain evidence="2 4">CBS 781.70</strain>
    </source>
</reference>
<feature type="region of interest" description="Disordered" evidence="1">
    <location>
        <begin position="200"/>
        <end position="318"/>
    </location>
</feature>
<reference evidence="4" key="2">
    <citation type="submission" date="2020-04" db="EMBL/GenBank/DDBJ databases">
        <authorList>
            <consortium name="NCBI Genome Project"/>
        </authorList>
    </citation>
    <scope>NUCLEOTIDE SEQUENCE</scope>
    <source>
        <strain evidence="4">CBS 781.70</strain>
    </source>
</reference>